<dbReference type="PANTHER" id="PTHR38733">
    <property type="entry name" value="PROTEIN MCRC"/>
    <property type="match status" value="1"/>
</dbReference>
<organism evidence="1 2">
    <name type="scientific">Pontibacter ruber</name>
    <dbReference type="NCBI Taxonomy" id="1343895"/>
    <lineage>
        <taxon>Bacteria</taxon>
        <taxon>Pseudomonadati</taxon>
        <taxon>Bacteroidota</taxon>
        <taxon>Cytophagia</taxon>
        <taxon>Cytophagales</taxon>
        <taxon>Hymenobacteraceae</taxon>
        <taxon>Pontibacter</taxon>
    </lineage>
</organism>
<dbReference type="Proteomes" id="UP001597374">
    <property type="component" value="Unassembled WGS sequence"/>
</dbReference>
<protein>
    <submittedName>
        <fullName evidence="1">McrC family protein</fullName>
    </submittedName>
</protein>
<accession>A0ABW5CYR5</accession>
<dbReference type="RefSeq" id="WP_250430136.1">
    <property type="nucleotide sequence ID" value="NZ_JALPRR010000003.1"/>
</dbReference>
<dbReference type="PANTHER" id="PTHR38733:SF1">
    <property type="entry name" value="TYPE IV METHYL-DIRECTED RESTRICTION ENZYME ECOKMCRBC"/>
    <property type="match status" value="1"/>
</dbReference>
<comment type="caution">
    <text evidence="1">The sequence shown here is derived from an EMBL/GenBank/DDBJ whole genome shotgun (WGS) entry which is preliminary data.</text>
</comment>
<dbReference type="EMBL" id="JBHUIM010000002">
    <property type="protein sequence ID" value="MFD2247200.1"/>
    <property type="molecule type" value="Genomic_DNA"/>
</dbReference>
<keyword evidence="2" id="KW-1185">Reference proteome</keyword>
<reference evidence="2" key="1">
    <citation type="journal article" date="2019" name="Int. J. Syst. Evol. Microbiol.">
        <title>The Global Catalogue of Microorganisms (GCM) 10K type strain sequencing project: providing services to taxonomists for standard genome sequencing and annotation.</title>
        <authorList>
            <consortium name="The Broad Institute Genomics Platform"/>
            <consortium name="The Broad Institute Genome Sequencing Center for Infectious Disease"/>
            <person name="Wu L."/>
            <person name="Ma J."/>
        </authorList>
    </citation>
    <scope>NUCLEOTIDE SEQUENCE [LARGE SCALE GENOMIC DNA]</scope>
    <source>
        <strain evidence="2">CGMCC 4.1782</strain>
    </source>
</reference>
<evidence type="ECO:0000313" key="1">
    <source>
        <dbReference type="EMBL" id="MFD2247200.1"/>
    </source>
</evidence>
<sequence length="423" mass="49102">MSRDLIQVFEHQTLLVNNDSKFTDTHFRALVSYGYKTKEKYFRVGHNRIKFTNYVGVLQVKNLTIEVLPKADKADDGDESKKKWHGALIDMLHVCRQLKLDSIANASLKLRSASILDLYFDAFLSEVEKLCRHGLRKSYRTVAENLTKVKGKISFTEHIRRNYAHKEKVFVEHQVYDINAKLNQTILKALLVLSKISYNSSFTARIKRLLLHFDTVDEVHISSSWFDSIIYNRTTERYKPSIALAKMIILKHSPDLKGGREDVLALMFDMNALYENYVYRKLKVLEADSNIPVLKVREQQRKPFWERRGIKADIIIETEIGQVVIDTKWKVLKNNTPSDEDLKQMFVYGLHYDSPLNILLYPKTSVPTGTKKPFKRDSYKGVNCQVAFVNLFQKGSLLDKELGYKIYKELLEQEILSLAKSSH</sequence>
<evidence type="ECO:0000313" key="2">
    <source>
        <dbReference type="Proteomes" id="UP001597374"/>
    </source>
</evidence>
<dbReference type="Pfam" id="PF10117">
    <property type="entry name" value="McrBC"/>
    <property type="match status" value="1"/>
</dbReference>
<name>A0ABW5CYR5_9BACT</name>
<gene>
    <name evidence="1" type="ORF">ACFSKP_13110</name>
</gene>
<proteinExistence type="predicted"/>
<dbReference type="InterPro" id="IPR019292">
    <property type="entry name" value="McrC"/>
</dbReference>